<protein>
    <submittedName>
        <fullName evidence="1">Uncharacterized protein</fullName>
    </submittedName>
</protein>
<reference evidence="1" key="2">
    <citation type="journal article" date="2022" name="New Phytol.">
        <title>Evolutionary transition to the ectomycorrhizal habit in the genomes of a hyperdiverse lineage of mushroom-forming fungi.</title>
        <authorList>
            <person name="Looney B."/>
            <person name="Miyauchi S."/>
            <person name="Morin E."/>
            <person name="Drula E."/>
            <person name="Courty P.E."/>
            <person name="Kohler A."/>
            <person name="Kuo A."/>
            <person name="LaButti K."/>
            <person name="Pangilinan J."/>
            <person name="Lipzen A."/>
            <person name="Riley R."/>
            <person name="Andreopoulos W."/>
            <person name="He G."/>
            <person name="Johnson J."/>
            <person name="Nolan M."/>
            <person name="Tritt A."/>
            <person name="Barry K.W."/>
            <person name="Grigoriev I.V."/>
            <person name="Nagy L.G."/>
            <person name="Hibbett D."/>
            <person name="Henrissat B."/>
            <person name="Matheny P.B."/>
            <person name="Labbe J."/>
            <person name="Martin F.M."/>
        </authorList>
    </citation>
    <scope>NUCLEOTIDE SEQUENCE</scope>
    <source>
        <strain evidence="1">HHB10654</strain>
    </source>
</reference>
<dbReference type="EMBL" id="MU277215">
    <property type="protein sequence ID" value="KAI0061052.1"/>
    <property type="molecule type" value="Genomic_DNA"/>
</dbReference>
<evidence type="ECO:0000313" key="2">
    <source>
        <dbReference type="Proteomes" id="UP000814140"/>
    </source>
</evidence>
<sequence length="576" mass="64743">MSTREPLNINDLTGAVDEPTKDDGCESVKARSAFDVLDEEIAAAKLVIILCIFAFLAHEHLPEVPQSRRRRIRDKLGWINVTHVCRRWREIALSTPRLWIVVDFSLGPSWLKEVLARSKHLPIALDNNSSPIPYKAANIISCNIFRATSMVLRDLEDDSDGCSSIYDISLSRPAPLLQNLSLHSVPSFALPFKLFGNHAPQLRRLSLTNCWALPWTSNIWKQLVHLDLTFLNPTNPDEDTPLLEDFLCLLETTTALETLKLHQFVPCVDASEDIQIVNLPHLRLFIVNGDAAQCASFIVRLRIPPTARLRITSSTDGGYREFDPLLSSLSEYVSPRTRTADFVPRLDLTSSESTIPPNQEPSLDPQVLPFTQMKFSRNIHVEDAKFVAAAWSGFPFASPAGNMWFSGDTPDVILTFRWQSLTVDEYESDVQCVHHLTHATPAYVWRGIFGSSYEVRAVTCDGSSCSSLCDALSVPLSPLEEPLPGRPPQVVFPKLSELHLQSVAPGFMHRWWRPLLPMLSEMVEFRRQYATPVDTLTLKECAITKASVDALEEMVRVVDWDGEEVAEPFGYRETTP</sequence>
<comment type="caution">
    <text evidence="1">The sequence shown here is derived from an EMBL/GenBank/DDBJ whole genome shotgun (WGS) entry which is preliminary data.</text>
</comment>
<gene>
    <name evidence="1" type="ORF">BV25DRAFT_1992574</name>
</gene>
<evidence type="ECO:0000313" key="1">
    <source>
        <dbReference type="EMBL" id="KAI0061052.1"/>
    </source>
</evidence>
<dbReference type="Proteomes" id="UP000814140">
    <property type="component" value="Unassembled WGS sequence"/>
</dbReference>
<proteinExistence type="predicted"/>
<reference evidence="1" key="1">
    <citation type="submission" date="2021-03" db="EMBL/GenBank/DDBJ databases">
        <authorList>
            <consortium name="DOE Joint Genome Institute"/>
            <person name="Ahrendt S."/>
            <person name="Looney B.P."/>
            <person name="Miyauchi S."/>
            <person name="Morin E."/>
            <person name="Drula E."/>
            <person name="Courty P.E."/>
            <person name="Chicoki N."/>
            <person name="Fauchery L."/>
            <person name="Kohler A."/>
            <person name="Kuo A."/>
            <person name="Labutti K."/>
            <person name="Pangilinan J."/>
            <person name="Lipzen A."/>
            <person name="Riley R."/>
            <person name="Andreopoulos W."/>
            <person name="He G."/>
            <person name="Johnson J."/>
            <person name="Barry K.W."/>
            <person name="Grigoriev I.V."/>
            <person name="Nagy L."/>
            <person name="Hibbett D."/>
            <person name="Henrissat B."/>
            <person name="Matheny P.B."/>
            <person name="Labbe J."/>
            <person name="Martin F."/>
        </authorList>
    </citation>
    <scope>NUCLEOTIDE SEQUENCE</scope>
    <source>
        <strain evidence="1">HHB10654</strain>
    </source>
</reference>
<keyword evidence="2" id="KW-1185">Reference proteome</keyword>
<organism evidence="1 2">
    <name type="scientific">Artomyces pyxidatus</name>
    <dbReference type="NCBI Taxonomy" id="48021"/>
    <lineage>
        <taxon>Eukaryota</taxon>
        <taxon>Fungi</taxon>
        <taxon>Dikarya</taxon>
        <taxon>Basidiomycota</taxon>
        <taxon>Agaricomycotina</taxon>
        <taxon>Agaricomycetes</taxon>
        <taxon>Russulales</taxon>
        <taxon>Auriscalpiaceae</taxon>
        <taxon>Artomyces</taxon>
    </lineage>
</organism>
<accession>A0ACB8SXZ0</accession>
<name>A0ACB8SXZ0_9AGAM</name>